<dbReference type="GO" id="GO:0008270">
    <property type="term" value="F:zinc ion binding"/>
    <property type="evidence" value="ECO:0007669"/>
    <property type="project" value="InterPro"/>
</dbReference>
<keyword evidence="1" id="KW-0479">Metal-binding</keyword>
<keyword evidence="2" id="KW-0862">Zinc</keyword>
<evidence type="ECO:0000313" key="7">
    <source>
        <dbReference type="EMBL" id="KAK8149538.1"/>
    </source>
</evidence>
<keyword evidence="4" id="KW-0804">Transcription</keyword>
<evidence type="ECO:0000259" key="6">
    <source>
        <dbReference type="PROSITE" id="PS50048"/>
    </source>
</evidence>
<comment type="caution">
    <text evidence="7">The sequence shown here is derived from an EMBL/GenBank/DDBJ whole genome shotgun (WGS) entry which is preliminary data.</text>
</comment>
<name>A0AAW0S579_9HYPO</name>
<dbReference type="CDD" id="cd00067">
    <property type="entry name" value="GAL4"/>
    <property type="match status" value="1"/>
</dbReference>
<protein>
    <recommendedName>
        <fullName evidence="6">Zn(2)-C6 fungal-type domain-containing protein</fullName>
    </recommendedName>
</protein>
<dbReference type="InterPro" id="IPR036864">
    <property type="entry name" value="Zn2-C6_fun-type_DNA-bd_sf"/>
</dbReference>
<dbReference type="PROSITE" id="PS00463">
    <property type="entry name" value="ZN2_CY6_FUNGAL_1"/>
    <property type="match status" value="1"/>
</dbReference>
<dbReference type="PANTHER" id="PTHR47660">
    <property type="entry name" value="TRANSCRIPTION FACTOR WITH C2H2 AND ZN(2)-CYS(6) DNA BINDING DOMAIN (EUROFUNG)-RELATED-RELATED"/>
    <property type="match status" value="1"/>
</dbReference>
<dbReference type="Gene3D" id="4.10.240.10">
    <property type="entry name" value="Zn(2)-C6 fungal-type DNA-binding domain"/>
    <property type="match status" value="1"/>
</dbReference>
<dbReference type="GO" id="GO:0000981">
    <property type="term" value="F:DNA-binding transcription factor activity, RNA polymerase II-specific"/>
    <property type="evidence" value="ECO:0007669"/>
    <property type="project" value="InterPro"/>
</dbReference>
<evidence type="ECO:0000256" key="4">
    <source>
        <dbReference type="ARBA" id="ARBA00023163"/>
    </source>
</evidence>
<dbReference type="Proteomes" id="UP001397290">
    <property type="component" value="Unassembled WGS sequence"/>
</dbReference>
<dbReference type="SUPFAM" id="SSF57701">
    <property type="entry name" value="Zn2/Cys6 DNA-binding domain"/>
    <property type="match status" value="1"/>
</dbReference>
<gene>
    <name evidence="7" type="ORF">G3M48_006587</name>
</gene>
<organism evidence="7 8">
    <name type="scientific">Beauveria asiatica</name>
    <dbReference type="NCBI Taxonomy" id="1069075"/>
    <lineage>
        <taxon>Eukaryota</taxon>
        <taxon>Fungi</taxon>
        <taxon>Dikarya</taxon>
        <taxon>Ascomycota</taxon>
        <taxon>Pezizomycotina</taxon>
        <taxon>Sordariomycetes</taxon>
        <taxon>Hypocreomycetidae</taxon>
        <taxon>Hypocreales</taxon>
        <taxon>Cordycipitaceae</taxon>
        <taxon>Beauveria</taxon>
    </lineage>
</organism>
<keyword evidence="3" id="KW-0805">Transcription regulation</keyword>
<proteinExistence type="predicted"/>
<dbReference type="Pfam" id="PF00172">
    <property type="entry name" value="Zn_clus"/>
    <property type="match status" value="1"/>
</dbReference>
<keyword evidence="8" id="KW-1185">Reference proteome</keyword>
<dbReference type="AlphaFoldDB" id="A0AAW0S579"/>
<accession>A0AAW0S579</accession>
<dbReference type="InterPro" id="IPR001138">
    <property type="entry name" value="Zn2Cys6_DnaBD"/>
</dbReference>
<sequence>MTHTTLIPDDFIAKWQSGKIRGTKAVRRPTTACQACRASKVRCEGKQRCRRCILRGIVCVYHTKPKSKLKSTDSGTNAAVPAGTQYAPVPAVMGDLPSVADDQCVTWLPLPALETDKMIQRATESSSSDDGLSLSQNLSGIHGQTSFVDACDLDSMVSQIDGALIAMEASTVYDAYFSGFDVQLNPSGALDMTQSAAISECGNSGTTLPVPKGLGIASRRLSDASSNTPNGRVFFLGQLHMPEDVVEKKSLEDIDRTMKMGKQVASPCQF</sequence>
<evidence type="ECO:0000256" key="3">
    <source>
        <dbReference type="ARBA" id="ARBA00023015"/>
    </source>
</evidence>
<dbReference type="EMBL" id="JAAHCF010000045">
    <property type="protein sequence ID" value="KAK8149538.1"/>
    <property type="molecule type" value="Genomic_DNA"/>
</dbReference>
<reference evidence="7 8" key="1">
    <citation type="submission" date="2020-02" db="EMBL/GenBank/DDBJ databases">
        <title>Comparative genomics of the hypocrealean fungal genus Beauvera.</title>
        <authorList>
            <person name="Showalter D.N."/>
            <person name="Bushley K.E."/>
            <person name="Rehner S.A."/>
        </authorList>
    </citation>
    <scope>NUCLEOTIDE SEQUENCE [LARGE SCALE GENOMIC DNA]</scope>
    <source>
        <strain evidence="7 8">ARSEF4384</strain>
    </source>
</reference>
<dbReference type="SMART" id="SM00066">
    <property type="entry name" value="GAL4"/>
    <property type="match status" value="1"/>
</dbReference>
<feature type="domain" description="Zn(2)-C6 fungal-type" evidence="6">
    <location>
        <begin position="32"/>
        <end position="61"/>
    </location>
</feature>
<dbReference type="PROSITE" id="PS50048">
    <property type="entry name" value="ZN2_CY6_FUNGAL_2"/>
    <property type="match status" value="1"/>
</dbReference>
<evidence type="ECO:0000256" key="5">
    <source>
        <dbReference type="ARBA" id="ARBA00023242"/>
    </source>
</evidence>
<evidence type="ECO:0000313" key="8">
    <source>
        <dbReference type="Proteomes" id="UP001397290"/>
    </source>
</evidence>
<evidence type="ECO:0000256" key="1">
    <source>
        <dbReference type="ARBA" id="ARBA00022723"/>
    </source>
</evidence>
<evidence type="ECO:0000256" key="2">
    <source>
        <dbReference type="ARBA" id="ARBA00022833"/>
    </source>
</evidence>
<keyword evidence="5" id="KW-0539">Nucleus</keyword>